<evidence type="ECO:0000313" key="2">
    <source>
        <dbReference type="EMBL" id="MDT0582612.1"/>
    </source>
</evidence>
<dbReference type="InterPro" id="IPR018927">
    <property type="entry name" value="Pilus_synth_Q_C"/>
</dbReference>
<dbReference type="EMBL" id="JAVRIE010000003">
    <property type="protein sequence ID" value="MDT0582612.1"/>
    <property type="molecule type" value="Genomic_DNA"/>
</dbReference>
<dbReference type="RefSeq" id="WP_311361394.1">
    <property type="nucleotide sequence ID" value="NZ_JAVRIE010000003.1"/>
</dbReference>
<proteinExistence type="predicted"/>
<dbReference type="Pfam" id="PF10671">
    <property type="entry name" value="TcpQ"/>
    <property type="match status" value="1"/>
</dbReference>
<gene>
    <name evidence="2" type="ORF">RM544_08670</name>
</gene>
<protein>
    <submittedName>
        <fullName evidence="2">TcpQ domain-containing protein</fullName>
    </submittedName>
</protein>
<evidence type="ECO:0000313" key="3">
    <source>
        <dbReference type="Proteomes" id="UP001249020"/>
    </source>
</evidence>
<feature type="domain" description="Toxin co-regulated pilus biosynthesis protein Q C-terminal" evidence="1">
    <location>
        <begin position="116"/>
        <end position="191"/>
    </location>
</feature>
<reference evidence="2 3" key="1">
    <citation type="submission" date="2023-09" db="EMBL/GenBank/DDBJ databases">
        <authorList>
            <person name="Rey-Velasco X."/>
        </authorList>
    </citation>
    <scope>NUCLEOTIDE SEQUENCE [LARGE SCALE GENOMIC DNA]</scope>
    <source>
        <strain evidence="2 3">W409</strain>
    </source>
</reference>
<evidence type="ECO:0000259" key="1">
    <source>
        <dbReference type="Pfam" id="PF10671"/>
    </source>
</evidence>
<comment type="caution">
    <text evidence="2">The sequence shown here is derived from an EMBL/GenBank/DDBJ whole genome shotgun (WGS) entry which is preliminary data.</text>
</comment>
<dbReference type="AlphaFoldDB" id="A0AAW8R018"/>
<sequence length="209" mass="23710">MADKNAAMFWIKHLILAAVVIAAAIFVLRYNPETSDQSIQSSGQDSEERSSIAENVTSFYQEFRMTSRDPIKEQYGDFVLPLEMPKETQTEQLVAINSVERPPEASWEGEFKFRSFAKGTTIRVEAMKYAEQEGMQLIWDLNQDFIIRQRFLTESTLLGSLQEISGAIDANFIPKVDIYFCNKKRAIVITDEAGSYVLENCTKSGFGAY</sequence>
<dbReference type="Proteomes" id="UP001249020">
    <property type="component" value="Unassembled WGS sequence"/>
</dbReference>
<organism evidence="2 3">
    <name type="scientific">Brumicola blandensis</name>
    <dbReference type="NCBI Taxonomy" id="3075611"/>
    <lineage>
        <taxon>Bacteria</taxon>
        <taxon>Pseudomonadati</taxon>
        <taxon>Pseudomonadota</taxon>
        <taxon>Gammaproteobacteria</taxon>
        <taxon>Alteromonadales</taxon>
        <taxon>Alteromonadaceae</taxon>
        <taxon>Brumicola</taxon>
    </lineage>
</organism>
<accession>A0AAW8R018</accession>
<keyword evidence="3" id="KW-1185">Reference proteome</keyword>
<name>A0AAW8R018_9ALTE</name>